<evidence type="ECO:0000313" key="1">
    <source>
        <dbReference type="EMBL" id="GFO39617.1"/>
    </source>
</evidence>
<gene>
    <name evidence="1" type="ORF">PoB_006612200</name>
</gene>
<sequence length="109" mass="12540">MLGGHKGDMSNWLEPNWDSNFEPHLSDEPPFNLFSPSFIRAHFESRAKNFFSWPEFKLHLVTRVRTQWEETTEIALKQQGAKDALCVKMGKMGIKPYVKITNGGLMGEK</sequence>
<organism evidence="1 2">
    <name type="scientific">Plakobranchus ocellatus</name>
    <dbReference type="NCBI Taxonomy" id="259542"/>
    <lineage>
        <taxon>Eukaryota</taxon>
        <taxon>Metazoa</taxon>
        <taxon>Spiralia</taxon>
        <taxon>Lophotrochozoa</taxon>
        <taxon>Mollusca</taxon>
        <taxon>Gastropoda</taxon>
        <taxon>Heterobranchia</taxon>
        <taxon>Euthyneura</taxon>
        <taxon>Panpulmonata</taxon>
        <taxon>Sacoglossa</taxon>
        <taxon>Placobranchoidea</taxon>
        <taxon>Plakobranchidae</taxon>
        <taxon>Plakobranchus</taxon>
    </lineage>
</organism>
<dbReference type="AlphaFoldDB" id="A0AAV4D5Y6"/>
<comment type="caution">
    <text evidence="1">The sequence shown here is derived from an EMBL/GenBank/DDBJ whole genome shotgun (WGS) entry which is preliminary data.</text>
</comment>
<keyword evidence="2" id="KW-1185">Reference proteome</keyword>
<accession>A0AAV4D5Y6</accession>
<name>A0AAV4D5Y6_9GAST</name>
<protein>
    <submittedName>
        <fullName evidence="1">Uncharacterized protein</fullName>
    </submittedName>
</protein>
<reference evidence="1 2" key="1">
    <citation type="journal article" date="2021" name="Elife">
        <title>Chloroplast acquisition without the gene transfer in kleptoplastic sea slugs, Plakobranchus ocellatus.</title>
        <authorList>
            <person name="Maeda T."/>
            <person name="Takahashi S."/>
            <person name="Yoshida T."/>
            <person name="Shimamura S."/>
            <person name="Takaki Y."/>
            <person name="Nagai Y."/>
            <person name="Toyoda A."/>
            <person name="Suzuki Y."/>
            <person name="Arimoto A."/>
            <person name="Ishii H."/>
            <person name="Satoh N."/>
            <person name="Nishiyama T."/>
            <person name="Hasebe M."/>
            <person name="Maruyama T."/>
            <person name="Minagawa J."/>
            <person name="Obokata J."/>
            <person name="Shigenobu S."/>
        </authorList>
    </citation>
    <scope>NUCLEOTIDE SEQUENCE [LARGE SCALE GENOMIC DNA]</scope>
</reference>
<dbReference type="Proteomes" id="UP000735302">
    <property type="component" value="Unassembled WGS sequence"/>
</dbReference>
<proteinExistence type="predicted"/>
<evidence type="ECO:0000313" key="2">
    <source>
        <dbReference type="Proteomes" id="UP000735302"/>
    </source>
</evidence>
<dbReference type="EMBL" id="BLXT01007504">
    <property type="protein sequence ID" value="GFO39617.1"/>
    <property type="molecule type" value="Genomic_DNA"/>
</dbReference>